<feature type="non-terminal residue" evidence="2">
    <location>
        <position position="1"/>
    </location>
</feature>
<dbReference type="AlphaFoldDB" id="A0AAN7BBY6"/>
<dbReference type="EMBL" id="MU858081">
    <property type="protein sequence ID" value="KAK4215365.1"/>
    <property type="molecule type" value="Genomic_DNA"/>
</dbReference>
<reference evidence="2" key="2">
    <citation type="submission" date="2023-05" db="EMBL/GenBank/DDBJ databases">
        <authorList>
            <consortium name="Lawrence Berkeley National Laboratory"/>
            <person name="Steindorff A."/>
            <person name="Hensen N."/>
            <person name="Bonometti L."/>
            <person name="Westerberg I."/>
            <person name="Brannstrom I.O."/>
            <person name="Guillou S."/>
            <person name="Cros-Aarteil S."/>
            <person name="Calhoun S."/>
            <person name="Haridas S."/>
            <person name="Kuo A."/>
            <person name="Mondo S."/>
            <person name="Pangilinan J."/>
            <person name="Riley R."/>
            <person name="Labutti K."/>
            <person name="Andreopoulos B."/>
            <person name="Lipzen A."/>
            <person name="Chen C."/>
            <person name="Yanf M."/>
            <person name="Daum C."/>
            <person name="Ng V."/>
            <person name="Clum A."/>
            <person name="Ohm R."/>
            <person name="Martin F."/>
            <person name="Silar P."/>
            <person name="Natvig D."/>
            <person name="Lalanne C."/>
            <person name="Gautier V."/>
            <person name="Ament-Velasquez S.L."/>
            <person name="Kruys A."/>
            <person name="Hutchinson M.I."/>
            <person name="Powell A.J."/>
            <person name="Barry K."/>
            <person name="Miller A.N."/>
            <person name="Grigoriev I.V."/>
            <person name="Debuchy R."/>
            <person name="Gladieux P."/>
            <person name="Thoren M.H."/>
            <person name="Johannesson H."/>
        </authorList>
    </citation>
    <scope>NUCLEOTIDE SEQUENCE</scope>
    <source>
        <strain evidence="2">PSN293</strain>
    </source>
</reference>
<keyword evidence="3" id="KW-1185">Reference proteome</keyword>
<dbReference type="Proteomes" id="UP001301769">
    <property type="component" value="Unassembled WGS sequence"/>
</dbReference>
<organism evidence="2 3">
    <name type="scientific">Rhypophila decipiens</name>
    <dbReference type="NCBI Taxonomy" id="261697"/>
    <lineage>
        <taxon>Eukaryota</taxon>
        <taxon>Fungi</taxon>
        <taxon>Dikarya</taxon>
        <taxon>Ascomycota</taxon>
        <taxon>Pezizomycotina</taxon>
        <taxon>Sordariomycetes</taxon>
        <taxon>Sordariomycetidae</taxon>
        <taxon>Sordariales</taxon>
        <taxon>Naviculisporaceae</taxon>
        <taxon>Rhypophila</taxon>
    </lineage>
</organism>
<sequence>QLSTMTSKLRAFGTEISGNRRPSGELSGNIRSAIVAAHSSGKSKAELAHDFGVHRHTIDSTLDRWHNHHTVDSLSRTGRPELLTPRQVRLVLRI</sequence>
<dbReference type="Gene3D" id="1.10.10.10">
    <property type="entry name" value="Winged helix-like DNA-binding domain superfamily/Winged helix DNA-binding domain"/>
    <property type="match status" value="1"/>
</dbReference>
<evidence type="ECO:0000313" key="2">
    <source>
        <dbReference type="EMBL" id="KAK4215365.1"/>
    </source>
</evidence>
<proteinExistence type="predicted"/>
<comment type="caution">
    <text evidence="2">The sequence shown here is derived from an EMBL/GenBank/DDBJ whole genome shotgun (WGS) entry which is preliminary data.</text>
</comment>
<evidence type="ECO:0000256" key="1">
    <source>
        <dbReference type="SAM" id="MobiDB-lite"/>
    </source>
</evidence>
<evidence type="ECO:0000313" key="3">
    <source>
        <dbReference type="Proteomes" id="UP001301769"/>
    </source>
</evidence>
<protein>
    <recommendedName>
        <fullName evidence="4">Transposase</fullName>
    </recommendedName>
</protein>
<name>A0AAN7BBY6_9PEZI</name>
<evidence type="ECO:0008006" key="4">
    <source>
        <dbReference type="Google" id="ProtNLM"/>
    </source>
</evidence>
<accession>A0AAN7BBY6</accession>
<dbReference type="InterPro" id="IPR036388">
    <property type="entry name" value="WH-like_DNA-bd_sf"/>
</dbReference>
<reference evidence="2" key="1">
    <citation type="journal article" date="2023" name="Mol. Phylogenet. Evol.">
        <title>Genome-scale phylogeny and comparative genomics of the fungal order Sordariales.</title>
        <authorList>
            <person name="Hensen N."/>
            <person name="Bonometti L."/>
            <person name="Westerberg I."/>
            <person name="Brannstrom I.O."/>
            <person name="Guillou S."/>
            <person name="Cros-Aarteil S."/>
            <person name="Calhoun S."/>
            <person name="Haridas S."/>
            <person name="Kuo A."/>
            <person name="Mondo S."/>
            <person name="Pangilinan J."/>
            <person name="Riley R."/>
            <person name="LaButti K."/>
            <person name="Andreopoulos B."/>
            <person name="Lipzen A."/>
            <person name="Chen C."/>
            <person name="Yan M."/>
            <person name="Daum C."/>
            <person name="Ng V."/>
            <person name="Clum A."/>
            <person name="Steindorff A."/>
            <person name="Ohm R.A."/>
            <person name="Martin F."/>
            <person name="Silar P."/>
            <person name="Natvig D.O."/>
            <person name="Lalanne C."/>
            <person name="Gautier V."/>
            <person name="Ament-Velasquez S.L."/>
            <person name="Kruys A."/>
            <person name="Hutchinson M.I."/>
            <person name="Powell A.J."/>
            <person name="Barry K."/>
            <person name="Miller A.N."/>
            <person name="Grigoriev I.V."/>
            <person name="Debuchy R."/>
            <person name="Gladieux P."/>
            <person name="Hiltunen Thoren M."/>
            <person name="Johannesson H."/>
        </authorList>
    </citation>
    <scope>NUCLEOTIDE SEQUENCE</scope>
    <source>
        <strain evidence="2">PSN293</strain>
    </source>
</reference>
<dbReference type="InterPro" id="IPR009057">
    <property type="entry name" value="Homeodomain-like_sf"/>
</dbReference>
<dbReference type="SUPFAM" id="SSF46689">
    <property type="entry name" value="Homeodomain-like"/>
    <property type="match status" value="1"/>
</dbReference>
<feature type="region of interest" description="Disordered" evidence="1">
    <location>
        <begin position="1"/>
        <end position="26"/>
    </location>
</feature>
<gene>
    <name evidence="2" type="ORF">QBC37DRAFT_268111</name>
</gene>
<feature type="non-terminal residue" evidence="2">
    <location>
        <position position="94"/>
    </location>
</feature>